<dbReference type="InterPro" id="IPR027823">
    <property type="entry name" value="DUF4468"/>
</dbReference>
<keyword evidence="4" id="KW-1185">Reference proteome</keyword>
<name>A0ABW5LZF7_9BACT</name>
<sequence length="178" mass="20098">MKTIFFFLLLSTTALAQFTLPTNEAGQVQYQEIVRLSNPALPARQVYTQIRSWADQHYTASNEAEQQRDDVHGIVFVRSFYPIEKRNVRYTLTVEAKIGRYRATITDLVVEGDGLTLPVRATSSTVEEIKKAADSDVKNEQLVEKIAAEQAELYQQIDRACRATLASLKETLTTTPNK</sequence>
<reference evidence="4" key="1">
    <citation type="journal article" date="2019" name="Int. J. Syst. Evol. Microbiol.">
        <title>The Global Catalogue of Microorganisms (GCM) 10K type strain sequencing project: providing services to taxonomists for standard genome sequencing and annotation.</title>
        <authorList>
            <consortium name="The Broad Institute Genomics Platform"/>
            <consortium name="The Broad Institute Genome Sequencing Center for Infectious Disease"/>
            <person name="Wu L."/>
            <person name="Ma J."/>
        </authorList>
    </citation>
    <scope>NUCLEOTIDE SEQUENCE [LARGE SCALE GENOMIC DNA]</scope>
    <source>
        <strain evidence="4">KCTC 42805</strain>
    </source>
</reference>
<dbReference type="Pfam" id="PF14730">
    <property type="entry name" value="DUF4468"/>
    <property type="match status" value="1"/>
</dbReference>
<feature type="signal peptide" evidence="1">
    <location>
        <begin position="1"/>
        <end position="16"/>
    </location>
</feature>
<organism evidence="3 4">
    <name type="scientific">Spirosoma soli</name>
    <dbReference type="NCBI Taxonomy" id="1770529"/>
    <lineage>
        <taxon>Bacteria</taxon>
        <taxon>Pseudomonadati</taxon>
        <taxon>Bacteroidota</taxon>
        <taxon>Cytophagia</taxon>
        <taxon>Cytophagales</taxon>
        <taxon>Cytophagaceae</taxon>
        <taxon>Spirosoma</taxon>
    </lineage>
</organism>
<dbReference type="Gene3D" id="3.30.530.80">
    <property type="match status" value="1"/>
</dbReference>
<evidence type="ECO:0000259" key="2">
    <source>
        <dbReference type="Pfam" id="PF14730"/>
    </source>
</evidence>
<gene>
    <name evidence="3" type="ORF">ACFSUS_06010</name>
</gene>
<evidence type="ECO:0000313" key="4">
    <source>
        <dbReference type="Proteomes" id="UP001597469"/>
    </source>
</evidence>
<evidence type="ECO:0000313" key="3">
    <source>
        <dbReference type="EMBL" id="MFD2570180.1"/>
    </source>
</evidence>
<dbReference type="EMBL" id="JBHULN010000002">
    <property type="protein sequence ID" value="MFD2570180.1"/>
    <property type="molecule type" value="Genomic_DNA"/>
</dbReference>
<dbReference type="Proteomes" id="UP001597469">
    <property type="component" value="Unassembled WGS sequence"/>
</dbReference>
<proteinExistence type="predicted"/>
<dbReference type="RefSeq" id="WP_381520471.1">
    <property type="nucleotide sequence ID" value="NZ_JBHULN010000002.1"/>
</dbReference>
<feature type="chain" id="PRO_5045615882" description="DUF4468 domain-containing protein" evidence="1">
    <location>
        <begin position="17"/>
        <end position="178"/>
    </location>
</feature>
<protein>
    <recommendedName>
        <fullName evidence="2">DUF4468 domain-containing protein</fullName>
    </recommendedName>
</protein>
<accession>A0ABW5LZF7</accession>
<comment type="caution">
    <text evidence="3">The sequence shown here is derived from an EMBL/GenBank/DDBJ whole genome shotgun (WGS) entry which is preliminary data.</text>
</comment>
<keyword evidence="1" id="KW-0732">Signal</keyword>
<feature type="domain" description="DUF4468" evidence="2">
    <location>
        <begin position="31"/>
        <end position="109"/>
    </location>
</feature>
<evidence type="ECO:0000256" key="1">
    <source>
        <dbReference type="SAM" id="SignalP"/>
    </source>
</evidence>